<feature type="compositionally biased region" description="Polar residues" evidence="1">
    <location>
        <begin position="219"/>
        <end position="228"/>
    </location>
</feature>
<dbReference type="EMBL" id="QKYT01000187">
    <property type="protein sequence ID" value="RIA90221.1"/>
    <property type="molecule type" value="Genomic_DNA"/>
</dbReference>
<feature type="compositionally biased region" description="Low complexity" evidence="1">
    <location>
        <begin position="179"/>
        <end position="189"/>
    </location>
</feature>
<feature type="region of interest" description="Disordered" evidence="1">
    <location>
        <begin position="280"/>
        <end position="322"/>
    </location>
</feature>
<comment type="caution">
    <text evidence="2">The sequence shown here is derived from an EMBL/GenBank/DDBJ whole genome shotgun (WGS) entry which is preliminary data.</text>
</comment>
<keyword evidence="3" id="KW-1185">Reference proteome</keyword>
<protein>
    <submittedName>
        <fullName evidence="2">Uncharacterized protein</fullName>
    </submittedName>
</protein>
<feature type="compositionally biased region" description="Polar residues" evidence="1">
    <location>
        <begin position="285"/>
        <end position="298"/>
    </location>
</feature>
<feature type="region of interest" description="Disordered" evidence="1">
    <location>
        <begin position="168"/>
        <end position="255"/>
    </location>
</feature>
<feature type="compositionally biased region" description="Polar residues" evidence="1">
    <location>
        <begin position="237"/>
        <end position="253"/>
    </location>
</feature>
<feature type="compositionally biased region" description="Basic residues" evidence="1">
    <location>
        <begin position="311"/>
        <end position="322"/>
    </location>
</feature>
<evidence type="ECO:0000256" key="1">
    <source>
        <dbReference type="SAM" id="MobiDB-lite"/>
    </source>
</evidence>
<dbReference type="Proteomes" id="UP000265703">
    <property type="component" value="Unassembled WGS sequence"/>
</dbReference>
<name>A0A397T508_9GLOM</name>
<evidence type="ECO:0000313" key="3">
    <source>
        <dbReference type="Proteomes" id="UP000265703"/>
    </source>
</evidence>
<reference evidence="2 3" key="1">
    <citation type="submission" date="2018-06" db="EMBL/GenBank/DDBJ databases">
        <title>Comparative genomics reveals the genomic features of Rhizophagus irregularis, R. cerebriforme, R. diaphanum and Gigaspora rosea, and their symbiotic lifestyle signature.</title>
        <authorList>
            <person name="Morin E."/>
            <person name="San Clemente H."/>
            <person name="Chen E.C.H."/>
            <person name="De La Providencia I."/>
            <person name="Hainaut M."/>
            <person name="Kuo A."/>
            <person name="Kohler A."/>
            <person name="Murat C."/>
            <person name="Tang N."/>
            <person name="Roy S."/>
            <person name="Loubradou J."/>
            <person name="Henrissat B."/>
            <person name="Grigoriev I.V."/>
            <person name="Corradi N."/>
            <person name="Roux C."/>
            <person name="Martin F.M."/>
        </authorList>
    </citation>
    <scope>NUCLEOTIDE SEQUENCE [LARGE SCALE GENOMIC DNA]</scope>
    <source>
        <strain evidence="2 3">DAOM 227022</strain>
    </source>
</reference>
<dbReference type="AlphaFoldDB" id="A0A397T508"/>
<organism evidence="2 3">
    <name type="scientific">Glomus cerebriforme</name>
    <dbReference type="NCBI Taxonomy" id="658196"/>
    <lineage>
        <taxon>Eukaryota</taxon>
        <taxon>Fungi</taxon>
        <taxon>Fungi incertae sedis</taxon>
        <taxon>Mucoromycota</taxon>
        <taxon>Glomeromycotina</taxon>
        <taxon>Glomeromycetes</taxon>
        <taxon>Glomerales</taxon>
        <taxon>Glomeraceae</taxon>
        <taxon>Glomus</taxon>
    </lineage>
</organism>
<evidence type="ECO:0000313" key="2">
    <source>
        <dbReference type="EMBL" id="RIA90221.1"/>
    </source>
</evidence>
<dbReference type="OrthoDB" id="2386233at2759"/>
<gene>
    <name evidence="2" type="ORF">C1645_823632</name>
</gene>
<proteinExistence type="predicted"/>
<sequence length="322" mass="36652">MNGVDDTSMDPLYRRRIPTGHVSFDELYVKFYGDIPEEQDSRISQNESFESLYQKYHNGNADDRQRSFDDLYVKYADELQVFGGGDDSIDFVYTLIDDSSNVSDTSKHEYTSPLQTKSNMTFYQKTKSSLQKGNSNTPKLNTQQKIDVPLILPPVTNSPQKEISFSFSSEIKDKSKQRSTISSSFSPKSPIKRDPGKIQTRSSTRLNSTSSQKIPKIISNPQTDSSRILHNYRTKSSDSYIDDTSTQITPTNKSGKKLQNPIITIPEIVTDTLKYIDNNKKNNSKETNGVNKYSLNNHFDNDIEDNDDHPKKKVKLNRSKKA</sequence>
<accession>A0A397T508</accession>
<feature type="compositionally biased region" description="Low complexity" evidence="1">
    <location>
        <begin position="200"/>
        <end position="211"/>
    </location>
</feature>